<dbReference type="AlphaFoldDB" id="A0A317NF78"/>
<gene>
    <name evidence="1" type="ORF">DFR69_107111</name>
</gene>
<name>A0A317NF78_9NOCA</name>
<reference evidence="1 2" key="1">
    <citation type="submission" date="2018-05" db="EMBL/GenBank/DDBJ databases">
        <title>Genomic Encyclopedia of Type Strains, Phase IV (KMG-IV): sequencing the most valuable type-strain genomes for metagenomic binning, comparative biology and taxonomic classification.</title>
        <authorList>
            <person name="Goeker M."/>
        </authorList>
    </citation>
    <scope>NUCLEOTIDE SEQUENCE [LARGE SCALE GENOMIC DNA]</scope>
    <source>
        <strain evidence="1 2">DSM 44717</strain>
    </source>
</reference>
<protein>
    <submittedName>
        <fullName evidence="1">Uncharacterized protein DUF3558</fullName>
    </submittedName>
</protein>
<dbReference type="EMBL" id="QGTL01000007">
    <property type="protein sequence ID" value="PWV73484.1"/>
    <property type="molecule type" value="Genomic_DNA"/>
</dbReference>
<sequence length="111" mass="11956">MVVIGCSFYRVTTVDGEETILAGLTVQATNTALSEVETSSEFQDVVDKYEINGRRAVLYTLKALPETCTAAVDTDEGMLRMTYMPVAEDSVGPCDQVRTVAPILAASLDSK</sequence>
<keyword evidence="2" id="KW-1185">Reference proteome</keyword>
<accession>A0A317NF78</accession>
<dbReference type="Proteomes" id="UP000246410">
    <property type="component" value="Unassembled WGS sequence"/>
</dbReference>
<evidence type="ECO:0000313" key="2">
    <source>
        <dbReference type="Proteomes" id="UP000246410"/>
    </source>
</evidence>
<evidence type="ECO:0000313" key="1">
    <source>
        <dbReference type="EMBL" id="PWV73484.1"/>
    </source>
</evidence>
<comment type="caution">
    <text evidence="1">The sequence shown here is derived from an EMBL/GenBank/DDBJ whole genome shotgun (WGS) entry which is preliminary data.</text>
</comment>
<organism evidence="1 2">
    <name type="scientific">Nocardia neocaledoniensis</name>
    <dbReference type="NCBI Taxonomy" id="236511"/>
    <lineage>
        <taxon>Bacteria</taxon>
        <taxon>Bacillati</taxon>
        <taxon>Actinomycetota</taxon>
        <taxon>Actinomycetes</taxon>
        <taxon>Mycobacteriales</taxon>
        <taxon>Nocardiaceae</taxon>
        <taxon>Nocardia</taxon>
    </lineage>
</organism>
<proteinExistence type="predicted"/>